<dbReference type="Proteomes" id="UP000588098">
    <property type="component" value="Unassembled WGS sequence"/>
</dbReference>
<feature type="transmembrane region" description="Helical" evidence="6">
    <location>
        <begin position="139"/>
        <end position="159"/>
    </location>
</feature>
<dbReference type="PROSITE" id="PS50893">
    <property type="entry name" value="ABC_TRANSPORTER_2"/>
    <property type="match status" value="1"/>
</dbReference>
<dbReference type="SUPFAM" id="SSF103473">
    <property type="entry name" value="MFS general substrate transporter"/>
    <property type="match status" value="1"/>
</dbReference>
<dbReference type="CDD" id="cd06173">
    <property type="entry name" value="MFS_MefA_like"/>
    <property type="match status" value="1"/>
</dbReference>
<dbReference type="EMBL" id="JACHJL010000047">
    <property type="protein sequence ID" value="MBB5940409.1"/>
    <property type="molecule type" value="Genomic_DNA"/>
</dbReference>
<evidence type="ECO:0000313" key="8">
    <source>
        <dbReference type="EMBL" id="MBB5940409.1"/>
    </source>
</evidence>
<evidence type="ECO:0000313" key="9">
    <source>
        <dbReference type="Proteomes" id="UP000588098"/>
    </source>
</evidence>
<dbReference type="InterPro" id="IPR003439">
    <property type="entry name" value="ABC_transporter-like_ATP-bd"/>
</dbReference>
<keyword evidence="6" id="KW-0472">Membrane</keyword>
<keyword evidence="1" id="KW-0813">Transport</keyword>
<dbReference type="InterPro" id="IPR036259">
    <property type="entry name" value="MFS_trans_sf"/>
</dbReference>
<reference evidence="8 9" key="1">
    <citation type="submission" date="2020-08" db="EMBL/GenBank/DDBJ databases">
        <title>Genomic Encyclopedia of Type Strains, Phase III (KMG-III): the genomes of soil and plant-associated and newly described type strains.</title>
        <authorList>
            <person name="Whitman W."/>
        </authorList>
    </citation>
    <scope>NUCLEOTIDE SEQUENCE [LARGE SCALE GENOMIC DNA]</scope>
    <source>
        <strain evidence="8 9">CECT 8305</strain>
    </source>
</reference>
<keyword evidence="9" id="KW-1185">Reference proteome</keyword>
<dbReference type="Gene3D" id="1.20.1250.20">
    <property type="entry name" value="MFS general substrate transporter like domains"/>
    <property type="match status" value="1"/>
</dbReference>
<keyword evidence="2" id="KW-1003">Cell membrane</keyword>
<evidence type="ECO:0000256" key="4">
    <source>
        <dbReference type="ARBA" id="ARBA00022840"/>
    </source>
</evidence>
<keyword evidence="6" id="KW-1133">Transmembrane helix</keyword>
<feature type="transmembrane region" description="Helical" evidence="6">
    <location>
        <begin position="354"/>
        <end position="372"/>
    </location>
</feature>
<feature type="transmembrane region" description="Helical" evidence="6">
    <location>
        <begin position="108"/>
        <end position="127"/>
    </location>
</feature>
<dbReference type="SUPFAM" id="SSF52540">
    <property type="entry name" value="P-loop containing nucleoside triphosphate hydrolases"/>
    <property type="match status" value="1"/>
</dbReference>
<dbReference type="InterPro" id="IPR010290">
    <property type="entry name" value="TM_effector"/>
</dbReference>
<name>A0A7W9V3Y1_9ACTN</name>
<gene>
    <name evidence="8" type="ORF">FHS42_007507</name>
</gene>
<sequence length="787" mass="83885">MSVEEAAPSERQEAVNPERQRAAAFQTHEAAPVELTAAGPPERQQTAAPAGTKAAASPARRRHRLPPLSSYRDFRLLWTGSAMSVMAERCSGMAFMLLVLWHTGSKSSAGLVGFASLLPALLVQLPAGVLVDRLNRRRVMMWTLIIRMLAVATVAISLLGDRLYVWHIVTVAFIQSSMTVFYQLSERAMVRGVVPSRQLGAALTMNEARSRGVNFVGNPTSGALFGLSAWVPFSSSVFLYLCSLITLVRLRGEKLRGEKGTPSQKNKKKPRMRDQISVGLRWVWDRAYFRTALFIIAGSNLVFQALILSVAVVVREDGGAAGTIGLIMASGGAGGLLGAFSGGWLSSRMPMRKVMILAHTCWAVVLPATVFFRQPLALGVLFFITSHIGAAVTVSGMSYQVRITPNDMQGRVGSVVMLLVSGASSLGALGTGFLLETVGSRQTLAIVSGVMALLAVVAAVVFTRRGAALEDQQDNETPAKPLPIPISDGSRLIPSAPRSYGESMSIDDAVRLESLTKTYGSGDSVVTALREIHLSFPRGSFTAIMGPSGSGKSTLLQCAAGLDRPTSGRVFIDGKDIVGLSETQLTEMRRELTGFIFQSFNLLPSLTAEQNVSLPLRLAGIKPDRRAVLHALSQMGLDQKAGNRPSQLSGGQQQRVAIARALVTRPAVLFADEPTGALDLSTGRELLGLLRDLVGARQPAYDPSQAYDQSQAHGAPQPQGYGTPPAVPAPADGEGAVTTIVMVTHDPNVAAYADRVLFLADGNLVGELITPTAEAVAERMTDLAVDR</sequence>
<keyword evidence="6" id="KW-0812">Transmembrane</keyword>
<dbReference type="PANTHER" id="PTHR24220:SF685">
    <property type="entry name" value="ABC TRANSPORTER RELATED"/>
    <property type="match status" value="1"/>
</dbReference>
<feature type="transmembrane region" description="Helical" evidence="6">
    <location>
        <begin position="291"/>
        <end position="314"/>
    </location>
</feature>
<evidence type="ECO:0000256" key="6">
    <source>
        <dbReference type="SAM" id="Phobius"/>
    </source>
</evidence>
<dbReference type="AlphaFoldDB" id="A0A7W9V3Y1"/>
<dbReference type="PROSITE" id="PS00211">
    <property type="entry name" value="ABC_TRANSPORTER_1"/>
    <property type="match status" value="1"/>
</dbReference>
<evidence type="ECO:0000256" key="1">
    <source>
        <dbReference type="ARBA" id="ARBA00022448"/>
    </source>
</evidence>
<dbReference type="CDD" id="cd03255">
    <property type="entry name" value="ABC_MJ0796_LolCDE_FtsE"/>
    <property type="match status" value="1"/>
</dbReference>
<organism evidence="8 9">
    <name type="scientific">Streptomyces zagrosensis</name>
    <dbReference type="NCBI Taxonomy" id="1042984"/>
    <lineage>
        <taxon>Bacteria</taxon>
        <taxon>Bacillati</taxon>
        <taxon>Actinomycetota</taxon>
        <taxon>Actinomycetes</taxon>
        <taxon>Kitasatosporales</taxon>
        <taxon>Streptomycetaceae</taxon>
        <taxon>Streptomyces</taxon>
    </lineage>
</organism>
<evidence type="ECO:0000256" key="2">
    <source>
        <dbReference type="ARBA" id="ARBA00022475"/>
    </source>
</evidence>
<dbReference type="GO" id="GO:0005886">
    <property type="term" value="C:plasma membrane"/>
    <property type="evidence" value="ECO:0007669"/>
    <property type="project" value="TreeGrafter"/>
</dbReference>
<evidence type="ECO:0000256" key="5">
    <source>
        <dbReference type="SAM" id="MobiDB-lite"/>
    </source>
</evidence>
<dbReference type="GO" id="GO:0005524">
    <property type="term" value="F:ATP binding"/>
    <property type="evidence" value="ECO:0007669"/>
    <property type="project" value="UniProtKB-KW"/>
</dbReference>
<proteinExistence type="predicted"/>
<dbReference type="InterPro" id="IPR015854">
    <property type="entry name" value="ABC_transpr_LolD-like"/>
</dbReference>
<dbReference type="SMART" id="SM00382">
    <property type="entry name" value="AAA"/>
    <property type="match status" value="1"/>
</dbReference>
<accession>A0A7W9V3Y1</accession>
<feature type="transmembrane region" description="Helical" evidence="6">
    <location>
        <begin position="76"/>
        <end position="101"/>
    </location>
</feature>
<feature type="transmembrane region" description="Helical" evidence="6">
    <location>
        <begin position="229"/>
        <end position="250"/>
    </location>
</feature>
<feature type="domain" description="ABC transporter" evidence="7">
    <location>
        <begin position="510"/>
        <end position="786"/>
    </location>
</feature>
<evidence type="ECO:0000259" key="7">
    <source>
        <dbReference type="PROSITE" id="PS50893"/>
    </source>
</evidence>
<keyword evidence="3" id="KW-0547">Nucleotide-binding</keyword>
<dbReference type="GO" id="GO:0016887">
    <property type="term" value="F:ATP hydrolysis activity"/>
    <property type="evidence" value="ECO:0007669"/>
    <property type="project" value="InterPro"/>
</dbReference>
<comment type="caution">
    <text evidence="8">The sequence shown here is derived from an EMBL/GenBank/DDBJ whole genome shotgun (WGS) entry which is preliminary data.</text>
</comment>
<feature type="compositionally biased region" description="Basic and acidic residues" evidence="5">
    <location>
        <begin position="8"/>
        <end position="21"/>
    </location>
</feature>
<evidence type="ECO:0000256" key="3">
    <source>
        <dbReference type="ARBA" id="ARBA00022741"/>
    </source>
</evidence>
<dbReference type="GO" id="GO:0022857">
    <property type="term" value="F:transmembrane transporter activity"/>
    <property type="evidence" value="ECO:0007669"/>
    <property type="project" value="TreeGrafter"/>
</dbReference>
<dbReference type="Gene3D" id="3.40.50.300">
    <property type="entry name" value="P-loop containing nucleotide triphosphate hydrolases"/>
    <property type="match status" value="1"/>
</dbReference>
<feature type="compositionally biased region" description="Low complexity" evidence="5">
    <location>
        <begin position="46"/>
        <end position="58"/>
    </location>
</feature>
<dbReference type="InterPro" id="IPR003593">
    <property type="entry name" value="AAA+_ATPase"/>
</dbReference>
<keyword evidence="4" id="KW-0067">ATP-binding</keyword>
<feature type="transmembrane region" description="Helical" evidence="6">
    <location>
        <begin position="412"/>
        <end position="435"/>
    </location>
</feature>
<dbReference type="Pfam" id="PF05977">
    <property type="entry name" value="MFS_3"/>
    <property type="match status" value="1"/>
</dbReference>
<dbReference type="Pfam" id="PF00005">
    <property type="entry name" value="ABC_tran"/>
    <property type="match status" value="1"/>
</dbReference>
<dbReference type="InterPro" id="IPR017871">
    <property type="entry name" value="ABC_transporter-like_CS"/>
</dbReference>
<dbReference type="InterPro" id="IPR027417">
    <property type="entry name" value="P-loop_NTPase"/>
</dbReference>
<dbReference type="InterPro" id="IPR017911">
    <property type="entry name" value="MacB-like_ATP-bd"/>
</dbReference>
<protein>
    <submittedName>
        <fullName evidence="8">ABC-type lipoprotein export system ATPase subunit/predicted MFS family arabinose efflux permease</fullName>
    </submittedName>
</protein>
<dbReference type="PANTHER" id="PTHR24220">
    <property type="entry name" value="IMPORT ATP-BINDING PROTEIN"/>
    <property type="match status" value="1"/>
</dbReference>
<feature type="transmembrane region" description="Helical" evidence="6">
    <location>
        <begin position="320"/>
        <end position="342"/>
    </location>
</feature>
<feature type="region of interest" description="Disordered" evidence="5">
    <location>
        <begin position="702"/>
        <end position="732"/>
    </location>
</feature>
<feature type="transmembrane region" description="Helical" evidence="6">
    <location>
        <begin position="441"/>
        <end position="462"/>
    </location>
</feature>
<feature type="region of interest" description="Disordered" evidence="5">
    <location>
        <begin position="1"/>
        <end position="62"/>
    </location>
</feature>
<feature type="transmembrane region" description="Helical" evidence="6">
    <location>
        <begin position="378"/>
        <end position="400"/>
    </location>
</feature>
<keyword evidence="8" id="KW-0449">Lipoprotein</keyword>